<dbReference type="OrthoDB" id="6621836at2759"/>
<dbReference type="AlphaFoldDB" id="A0A0J7MTI7"/>
<dbReference type="PaxDb" id="67767-A0A0J7MTI7"/>
<comment type="caution">
    <text evidence="1">The sequence shown here is derived from an EMBL/GenBank/DDBJ whole genome shotgun (WGS) entry which is preliminary data.</text>
</comment>
<sequence>MEDLFDIAHANALEIIKIEEDRQFLISQRQKGRIGVIRGIDKKTAEKEERVLKHLSAEEERRKKFFLNTKMSEKMDIEELSDSFENEISFEENTDETFCPTNQPDPFKPLKRGNINFITTKLVAALDKCKLSDRNSVHILMATAEALGHKTEDLVINRTSIRRCRQKLRTERTSILKNQHLTLHLEFAVVHWDGKLLPAITRNKRVDKLPVIK</sequence>
<accession>A0A0J7MTI7</accession>
<evidence type="ECO:0000313" key="2">
    <source>
        <dbReference type="Proteomes" id="UP000036403"/>
    </source>
</evidence>
<dbReference type="GO" id="GO:0016301">
    <property type="term" value="F:kinase activity"/>
    <property type="evidence" value="ECO:0007669"/>
    <property type="project" value="UniProtKB-KW"/>
</dbReference>
<evidence type="ECO:0000313" key="1">
    <source>
        <dbReference type="EMBL" id="KMQ83815.1"/>
    </source>
</evidence>
<dbReference type="EMBL" id="LBMM01018341">
    <property type="protein sequence ID" value="KMQ83815.1"/>
    <property type="molecule type" value="Genomic_DNA"/>
</dbReference>
<keyword evidence="1" id="KW-0808">Transferase</keyword>
<keyword evidence="2" id="KW-1185">Reference proteome</keyword>
<proteinExistence type="predicted"/>
<keyword evidence="1" id="KW-0418">Kinase</keyword>
<name>A0A0J7MTI7_LASNI</name>
<protein>
    <submittedName>
        <fullName evidence="1">Adenylate kinase 9-like protein</fullName>
    </submittedName>
</protein>
<dbReference type="Proteomes" id="UP000036403">
    <property type="component" value="Unassembled WGS sequence"/>
</dbReference>
<gene>
    <name evidence="1" type="ORF">RF55_19041</name>
</gene>
<organism evidence="1 2">
    <name type="scientific">Lasius niger</name>
    <name type="common">Black garden ant</name>
    <dbReference type="NCBI Taxonomy" id="67767"/>
    <lineage>
        <taxon>Eukaryota</taxon>
        <taxon>Metazoa</taxon>
        <taxon>Ecdysozoa</taxon>
        <taxon>Arthropoda</taxon>
        <taxon>Hexapoda</taxon>
        <taxon>Insecta</taxon>
        <taxon>Pterygota</taxon>
        <taxon>Neoptera</taxon>
        <taxon>Endopterygota</taxon>
        <taxon>Hymenoptera</taxon>
        <taxon>Apocrita</taxon>
        <taxon>Aculeata</taxon>
        <taxon>Formicoidea</taxon>
        <taxon>Formicidae</taxon>
        <taxon>Formicinae</taxon>
        <taxon>Lasius</taxon>
        <taxon>Lasius</taxon>
    </lineage>
</organism>
<reference evidence="1 2" key="1">
    <citation type="submission" date="2015-04" db="EMBL/GenBank/DDBJ databases">
        <title>Lasius niger genome sequencing.</title>
        <authorList>
            <person name="Konorov E.A."/>
            <person name="Nikitin M.A."/>
            <person name="Kirill M.V."/>
            <person name="Chang P."/>
        </authorList>
    </citation>
    <scope>NUCLEOTIDE SEQUENCE [LARGE SCALE GENOMIC DNA]</scope>
    <source>
        <tissue evidence="1">Whole</tissue>
    </source>
</reference>